<dbReference type="PANTHER" id="PTHR43224">
    <property type="entry name" value="AMIDINOTRANSFERASE"/>
    <property type="match status" value="1"/>
</dbReference>
<reference evidence="1 2" key="1">
    <citation type="submission" date="2020-05" db="EMBL/GenBank/DDBJ databases">
        <title>Genomic Encyclopedia of Type Strains, Phase IV (KMG-V): Genome sequencing to study the core and pangenomes of soil and plant-associated prokaryotes.</title>
        <authorList>
            <person name="Whitman W."/>
        </authorList>
    </citation>
    <scope>NUCLEOTIDE SEQUENCE [LARGE SCALE GENOMIC DNA]</scope>
    <source>
        <strain evidence="1 2">C29</strain>
    </source>
</reference>
<sequence length="328" mass="35968">MDGLMPAARLPASVQAPAAVVMVRPHRFHPNPETAADNAFQSGAPARADRLGSAEAERVARQARDEFDAAVHRLESAGITVHRFDDDGRHDTPDAVFPNNWFSTHAGGRVALYPMCSPSRRRERRADVVEWLKRHYRVSDVVDYSGHEPDGRFLEGTGAMVLDQVGRLAWVARSRRADPVLLERFCAQFGYEPVLFDTADAEGRPVYHTNVLMCIATDFVLIGAELIASPGQRAEVLRRLHDSGRDIILLSEGQIREFAGNALELSTREGGRRLALSARAAAALTPAQRQRIERSAPLLPLAVPTIERAGGSVRCMLAGIHLAPRPQA</sequence>
<dbReference type="Gene3D" id="3.75.10.10">
    <property type="entry name" value="L-arginine/glycine Amidinotransferase, Chain A"/>
    <property type="match status" value="1"/>
</dbReference>
<dbReference type="InterPro" id="IPR014541">
    <property type="entry name" value="Amdntrnsf_FN0238"/>
</dbReference>
<evidence type="ECO:0008006" key="3">
    <source>
        <dbReference type="Google" id="ProtNLM"/>
    </source>
</evidence>
<keyword evidence="2" id="KW-1185">Reference proteome</keyword>
<dbReference type="Pfam" id="PF19420">
    <property type="entry name" value="DDAH_eukar"/>
    <property type="match status" value="1"/>
</dbReference>
<accession>A0ABX2FWG0</accession>
<organism evidence="1 2">
    <name type="scientific">Sphaerotilus uruguayifluvii</name>
    <dbReference type="NCBI Taxonomy" id="2735897"/>
    <lineage>
        <taxon>Bacteria</taxon>
        <taxon>Pseudomonadati</taxon>
        <taxon>Pseudomonadota</taxon>
        <taxon>Betaproteobacteria</taxon>
        <taxon>Burkholderiales</taxon>
        <taxon>Sphaerotilaceae</taxon>
        <taxon>Sphaerotilus</taxon>
    </lineage>
</organism>
<dbReference type="NCBIfam" id="NF046062">
    <property type="entry name" value="citrull_CtlX"/>
    <property type="match status" value="1"/>
</dbReference>
<dbReference type="PANTHER" id="PTHR43224:SF1">
    <property type="entry name" value="AMIDINOTRANSFERASE"/>
    <property type="match status" value="1"/>
</dbReference>
<dbReference type="EMBL" id="JABSNM010000001">
    <property type="protein sequence ID" value="NRT54356.1"/>
    <property type="molecule type" value="Genomic_DNA"/>
</dbReference>
<evidence type="ECO:0000313" key="2">
    <source>
        <dbReference type="Proteomes" id="UP001516061"/>
    </source>
</evidence>
<comment type="caution">
    <text evidence="1">The sequence shown here is derived from an EMBL/GenBank/DDBJ whole genome shotgun (WGS) entry which is preliminary data.</text>
</comment>
<gene>
    <name evidence="1" type="ORF">HNQ01_000063</name>
</gene>
<name>A0ABX2FWG0_9BURK</name>
<dbReference type="SUPFAM" id="SSF55909">
    <property type="entry name" value="Pentein"/>
    <property type="match status" value="1"/>
</dbReference>
<protein>
    <recommendedName>
        <fullName evidence="3">Amidinotransferase</fullName>
    </recommendedName>
</protein>
<dbReference type="RefSeq" id="WP_286180373.1">
    <property type="nucleotide sequence ID" value="NZ_JABSNM010000001.1"/>
</dbReference>
<evidence type="ECO:0000313" key="1">
    <source>
        <dbReference type="EMBL" id="NRT54356.1"/>
    </source>
</evidence>
<dbReference type="PIRSF" id="PIRSF028188">
    <property type="entry name" value="Amdntrnsf_FN0238"/>
    <property type="match status" value="1"/>
</dbReference>
<dbReference type="Proteomes" id="UP001516061">
    <property type="component" value="Unassembled WGS sequence"/>
</dbReference>
<proteinExistence type="predicted"/>